<feature type="transmembrane region" description="Helical" evidence="8">
    <location>
        <begin position="93"/>
        <end position="110"/>
    </location>
</feature>
<dbReference type="PANTHER" id="PTHR30472:SF67">
    <property type="entry name" value="PERMEASE OF ABC TRANSPORTER-RELATED"/>
    <property type="match status" value="1"/>
</dbReference>
<dbReference type="CDD" id="cd06550">
    <property type="entry name" value="TM_ABC_iron-siderophores_like"/>
    <property type="match status" value="1"/>
</dbReference>
<evidence type="ECO:0000256" key="3">
    <source>
        <dbReference type="ARBA" id="ARBA00022448"/>
    </source>
</evidence>
<dbReference type="KEGG" id="pstg:E8M01_31085"/>
<evidence type="ECO:0000313" key="9">
    <source>
        <dbReference type="EMBL" id="QCI68281.1"/>
    </source>
</evidence>
<evidence type="ECO:0000256" key="8">
    <source>
        <dbReference type="SAM" id="Phobius"/>
    </source>
</evidence>
<evidence type="ECO:0000313" key="10">
    <source>
        <dbReference type="Proteomes" id="UP000298781"/>
    </source>
</evidence>
<evidence type="ECO:0000256" key="5">
    <source>
        <dbReference type="ARBA" id="ARBA00022692"/>
    </source>
</evidence>
<accession>A0A4D7B5J1</accession>
<evidence type="ECO:0000256" key="6">
    <source>
        <dbReference type="ARBA" id="ARBA00022989"/>
    </source>
</evidence>
<feature type="transmembrane region" description="Helical" evidence="8">
    <location>
        <begin position="180"/>
        <end position="203"/>
    </location>
</feature>
<dbReference type="RefSeq" id="WP_136963700.1">
    <property type="nucleotide sequence ID" value="NZ_CP039690.1"/>
</dbReference>
<dbReference type="Pfam" id="PF01032">
    <property type="entry name" value="FecCD"/>
    <property type="match status" value="1"/>
</dbReference>
<dbReference type="GO" id="GO:0005886">
    <property type="term" value="C:plasma membrane"/>
    <property type="evidence" value="ECO:0007669"/>
    <property type="project" value="UniProtKB-SubCell"/>
</dbReference>
<name>A0A4D7B5J1_9HYPH</name>
<keyword evidence="3" id="KW-0813">Transport</keyword>
<dbReference type="FunFam" id="1.10.3470.10:FF:000001">
    <property type="entry name" value="Vitamin B12 ABC transporter permease BtuC"/>
    <property type="match status" value="1"/>
</dbReference>
<reference evidence="9 10" key="1">
    <citation type="submission" date="2019-04" db="EMBL/GenBank/DDBJ databases">
        <title>Phreatobacter aquaticus sp. nov.</title>
        <authorList>
            <person name="Choi A."/>
        </authorList>
    </citation>
    <scope>NUCLEOTIDE SEQUENCE [LARGE SCALE GENOMIC DNA]</scope>
    <source>
        <strain evidence="9 10">KCTC 52518</strain>
    </source>
</reference>
<dbReference type="SUPFAM" id="SSF81345">
    <property type="entry name" value="ABC transporter involved in vitamin B12 uptake, BtuC"/>
    <property type="match status" value="1"/>
</dbReference>
<keyword evidence="10" id="KW-1185">Reference proteome</keyword>
<evidence type="ECO:0000256" key="2">
    <source>
        <dbReference type="ARBA" id="ARBA00007935"/>
    </source>
</evidence>
<feature type="transmembrane region" description="Helical" evidence="8">
    <location>
        <begin position="122"/>
        <end position="142"/>
    </location>
</feature>
<feature type="transmembrane region" description="Helical" evidence="8">
    <location>
        <begin position="29"/>
        <end position="55"/>
    </location>
</feature>
<organism evidence="9 10">
    <name type="scientific">Phreatobacter stygius</name>
    <dbReference type="NCBI Taxonomy" id="1940610"/>
    <lineage>
        <taxon>Bacteria</taxon>
        <taxon>Pseudomonadati</taxon>
        <taxon>Pseudomonadota</taxon>
        <taxon>Alphaproteobacteria</taxon>
        <taxon>Hyphomicrobiales</taxon>
        <taxon>Phreatobacteraceae</taxon>
        <taxon>Phreatobacter</taxon>
    </lineage>
</organism>
<dbReference type="Proteomes" id="UP000298781">
    <property type="component" value="Chromosome"/>
</dbReference>
<keyword evidence="5 8" id="KW-0812">Transmembrane</keyword>
<evidence type="ECO:0000256" key="1">
    <source>
        <dbReference type="ARBA" id="ARBA00004651"/>
    </source>
</evidence>
<protein>
    <submittedName>
        <fullName evidence="9">Iron ABC transporter permease</fullName>
    </submittedName>
</protein>
<dbReference type="Gene3D" id="1.10.3470.10">
    <property type="entry name" value="ABC transporter involved in vitamin B12 uptake, BtuC"/>
    <property type="match status" value="1"/>
</dbReference>
<sequence>MTEVSSTRPAAAASPVIIGQARRRQRADLIVWCGILAALLVTSCIAAVAFGAVAIPIRTVAGIVADELGLGRVASGWSRAERNIVWELRLPRVLLGATAGAGLAVIGAVLQVLTRNSLADPYLFGVSAGAAVGAVLVILYIGPFAGALGLPIAAFAGAFAAMVLVFAAARGGGAPTSERLVLTGVAVAFILHAVTNALIVGAADRGAEAALFWMMGGLGNARWATVPVPAIVTLAGTAWLCLRAGTINALAFGDDTARSLGIDPVRLRIEVFVVASLMTGAIVAASGGIGFVGLVLPHLVRLFVGGDLRRLLPLSALAGGLFLVWVDVLARTAFAPREIPLGVVTSLCGGVFFLWLMRRRRI</sequence>
<dbReference type="InterPro" id="IPR037294">
    <property type="entry name" value="ABC_BtuC-like"/>
</dbReference>
<evidence type="ECO:0000256" key="4">
    <source>
        <dbReference type="ARBA" id="ARBA00022475"/>
    </source>
</evidence>
<dbReference type="OrthoDB" id="9811975at2"/>
<feature type="transmembrane region" description="Helical" evidence="8">
    <location>
        <begin position="339"/>
        <end position="357"/>
    </location>
</feature>
<evidence type="ECO:0000256" key="7">
    <source>
        <dbReference type="ARBA" id="ARBA00023136"/>
    </source>
</evidence>
<keyword evidence="6 8" id="KW-1133">Transmembrane helix</keyword>
<keyword evidence="7 8" id="KW-0472">Membrane</keyword>
<feature type="transmembrane region" description="Helical" evidence="8">
    <location>
        <begin position="271"/>
        <end position="299"/>
    </location>
</feature>
<comment type="similarity">
    <text evidence="2">Belongs to the binding-protein-dependent transport system permease family. FecCD subfamily.</text>
</comment>
<dbReference type="EMBL" id="CP039690">
    <property type="protein sequence ID" value="QCI68281.1"/>
    <property type="molecule type" value="Genomic_DNA"/>
</dbReference>
<comment type="subcellular location">
    <subcellularLocation>
        <location evidence="1">Cell membrane</location>
        <topology evidence="1">Multi-pass membrane protein</topology>
    </subcellularLocation>
</comment>
<keyword evidence="4" id="KW-1003">Cell membrane</keyword>
<proteinExistence type="inferred from homology"/>
<feature type="transmembrane region" description="Helical" evidence="8">
    <location>
        <begin position="148"/>
        <end position="168"/>
    </location>
</feature>
<dbReference type="PANTHER" id="PTHR30472">
    <property type="entry name" value="FERRIC ENTEROBACTIN TRANSPORT SYSTEM PERMEASE PROTEIN"/>
    <property type="match status" value="1"/>
</dbReference>
<dbReference type="GO" id="GO:0022857">
    <property type="term" value="F:transmembrane transporter activity"/>
    <property type="evidence" value="ECO:0007669"/>
    <property type="project" value="InterPro"/>
</dbReference>
<gene>
    <name evidence="9" type="ORF">E8M01_31085</name>
</gene>
<dbReference type="InterPro" id="IPR000522">
    <property type="entry name" value="ABC_transptr_permease_BtuC"/>
</dbReference>
<dbReference type="GO" id="GO:0033214">
    <property type="term" value="P:siderophore-iron import into cell"/>
    <property type="evidence" value="ECO:0007669"/>
    <property type="project" value="TreeGrafter"/>
</dbReference>
<dbReference type="AlphaFoldDB" id="A0A4D7B5J1"/>